<dbReference type="AlphaFoldDB" id="A0A085LUD8"/>
<protein>
    <submittedName>
        <fullName evidence="1">Uncharacterized protein</fullName>
    </submittedName>
</protein>
<evidence type="ECO:0000313" key="3">
    <source>
        <dbReference type="Proteomes" id="UP000030764"/>
    </source>
</evidence>
<evidence type="ECO:0000313" key="2">
    <source>
        <dbReference type="EMBL" id="KFD63972.1"/>
    </source>
</evidence>
<sequence length="96" mass="10717">MMVEWSDSEFVHPLRCVCSRFCTLDFSKPVDDFEPAKQRGVASVAQNRCNANAANNHGDSSTFTVKVVEVVSEGSKCCLKMVDQVDQESSRVDWPE</sequence>
<dbReference type="EMBL" id="KL363289">
    <property type="protein sequence ID" value="KFD48584.1"/>
    <property type="molecule type" value="Genomic_DNA"/>
</dbReference>
<dbReference type="EMBL" id="KL367563">
    <property type="protein sequence ID" value="KFD63972.1"/>
    <property type="molecule type" value="Genomic_DNA"/>
</dbReference>
<evidence type="ECO:0000313" key="1">
    <source>
        <dbReference type="EMBL" id="KFD48584.1"/>
    </source>
</evidence>
<reference evidence="1 3" key="1">
    <citation type="journal article" date="2014" name="Nat. Genet.">
        <title>Genome and transcriptome of the porcine whipworm Trichuris suis.</title>
        <authorList>
            <person name="Jex A.R."/>
            <person name="Nejsum P."/>
            <person name="Schwarz E.M."/>
            <person name="Hu L."/>
            <person name="Young N.D."/>
            <person name="Hall R.S."/>
            <person name="Korhonen P.K."/>
            <person name="Liao S."/>
            <person name="Thamsborg S."/>
            <person name="Xia J."/>
            <person name="Xu P."/>
            <person name="Wang S."/>
            <person name="Scheerlinck J.P."/>
            <person name="Hofmann A."/>
            <person name="Sternberg P.W."/>
            <person name="Wang J."/>
            <person name="Gasser R.B."/>
        </authorList>
    </citation>
    <scope>NUCLEOTIDE SEQUENCE [LARGE SCALE GENOMIC DNA]</scope>
    <source>
        <strain evidence="2">DCEP-RM93F</strain>
        <strain evidence="1">DCEP-RM93M</strain>
    </source>
</reference>
<organism evidence="1 3">
    <name type="scientific">Trichuris suis</name>
    <name type="common">pig whipworm</name>
    <dbReference type="NCBI Taxonomy" id="68888"/>
    <lineage>
        <taxon>Eukaryota</taxon>
        <taxon>Metazoa</taxon>
        <taxon>Ecdysozoa</taxon>
        <taxon>Nematoda</taxon>
        <taxon>Enoplea</taxon>
        <taxon>Dorylaimia</taxon>
        <taxon>Trichinellida</taxon>
        <taxon>Trichuridae</taxon>
        <taxon>Trichuris</taxon>
    </lineage>
</organism>
<gene>
    <name evidence="1" type="ORF">M513_10518</name>
    <name evidence="2" type="ORF">M514_10518</name>
</gene>
<keyword evidence="3" id="KW-1185">Reference proteome</keyword>
<accession>A0A085LUD8</accession>
<dbReference type="Proteomes" id="UP000030764">
    <property type="component" value="Unassembled WGS sequence"/>
</dbReference>
<dbReference type="Proteomes" id="UP000030758">
    <property type="component" value="Unassembled WGS sequence"/>
</dbReference>
<proteinExistence type="predicted"/>
<name>A0A085LUD8_9BILA</name>